<dbReference type="InterPro" id="IPR012884">
    <property type="entry name" value="Excisionase-like"/>
</dbReference>
<dbReference type="InterPro" id="IPR009061">
    <property type="entry name" value="DNA-bd_dom_put_sf"/>
</dbReference>
<evidence type="ECO:0000313" key="4">
    <source>
        <dbReference type="EMBL" id="TKB53273.1"/>
    </source>
</evidence>
<gene>
    <name evidence="4" type="ORF">FCL42_14470</name>
</gene>
<keyword evidence="2" id="KW-0233">DNA recombination</keyword>
<sequence>MKSQSDFVPLKDWALKTFGFTPAAATLSAYAKTKQISPAPVKFARRWMCQRNAKFVGRCHQHEPTGDPLIDRILNDGSST</sequence>
<dbReference type="Gene3D" id="1.10.1660.20">
    <property type="match status" value="1"/>
</dbReference>
<name>A0A4U1BQ82_9GAMM</name>
<dbReference type="GO" id="GO:0006310">
    <property type="term" value="P:DNA recombination"/>
    <property type="evidence" value="ECO:0007669"/>
    <property type="project" value="UniProtKB-KW"/>
</dbReference>
<reference evidence="4 5" key="1">
    <citation type="submission" date="2019-04" db="EMBL/GenBank/DDBJ databases">
        <authorList>
            <person name="Hwang J.C."/>
        </authorList>
    </citation>
    <scope>NUCLEOTIDE SEQUENCE [LARGE SCALE GENOMIC DNA]</scope>
    <source>
        <strain evidence="4 5">IMCC35002</strain>
    </source>
</reference>
<keyword evidence="1" id="KW-0238">DNA-binding</keyword>
<dbReference type="GO" id="GO:0003677">
    <property type="term" value="F:DNA binding"/>
    <property type="evidence" value="ECO:0007669"/>
    <property type="project" value="UniProtKB-KW"/>
</dbReference>
<evidence type="ECO:0000259" key="3">
    <source>
        <dbReference type="Pfam" id="PF07825"/>
    </source>
</evidence>
<dbReference type="Proteomes" id="UP000305675">
    <property type="component" value="Unassembled WGS sequence"/>
</dbReference>
<evidence type="ECO:0000256" key="1">
    <source>
        <dbReference type="ARBA" id="ARBA00023125"/>
    </source>
</evidence>
<dbReference type="RefSeq" id="WP_136864140.1">
    <property type="nucleotide sequence ID" value="NZ_SWCJ01000012.1"/>
</dbReference>
<dbReference type="EMBL" id="SWCJ01000012">
    <property type="protein sequence ID" value="TKB53273.1"/>
    <property type="molecule type" value="Genomic_DNA"/>
</dbReference>
<dbReference type="OrthoDB" id="8859100at2"/>
<dbReference type="Pfam" id="PF07825">
    <property type="entry name" value="Exc"/>
    <property type="match status" value="1"/>
</dbReference>
<proteinExistence type="predicted"/>
<dbReference type="AlphaFoldDB" id="A0A4U1BQ82"/>
<keyword evidence="5" id="KW-1185">Reference proteome</keyword>
<organism evidence="4 5">
    <name type="scientific">Ferrimonas aestuarii</name>
    <dbReference type="NCBI Taxonomy" id="2569539"/>
    <lineage>
        <taxon>Bacteria</taxon>
        <taxon>Pseudomonadati</taxon>
        <taxon>Pseudomonadota</taxon>
        <taxon>Gammaproteobacteria</taxon>
        <taxon>Alteromonadales</taxon>
        <taxon>Ferrimonadaceae</taxon>
        <taxon>Ferrimonas</taxon>
    </lineage>
</organism>
<dbReference type="SUPFAM" id="SSF46955">
    <property type="entry name" value="Putative DNA-binding domain"/>
    <property type="match status" value="1"/>
</dbReference>
<protein>
    <recommendedName>
        <fullName evidence="3">Excisionase-like domain-containing protein</fullName>
    </recommendedName>
</protein>
<evidence type="ECO:0000313" key="5">
    <source>
        <dbReference type="Proteomes" id="UP000305675"/>
    </source>
</evidence>
<accession>A0A4U1BQ82</accession>
<feature type="domain" description="Excisionase-like" evidence="3">
    <location>
        <begin position="8"/>
        <end position="75"/>
    </location>
</feature>
<comment type="caution">
    <text evidence="4">The sequence shown here is derived from an EMBL/GenBank/DDBJ whole genome shotgun (WGS) entry which is preliminary data.</text>
</comment>
<evidence type="ECO:0000256" key="2">
    <source>
        <dbReference type="ARBA" id="ARBA00023172"/>
    </source>
</evidence>
<dbReference type="InterPro" id="IPR038137">
    <property type="entry name" value="Excisionase-like_sf"/>
</dbReference>